<dbReference type="AlphaFoldDB" id="A5DVR9"/>
<dbReference type="FunCoup" id="A5DVR9">
    <property type="interactions" value="500"/>
</dbReference>
<feature type="compositionally biased region" description="Polar residues" evidence="4">
    <location>
        <begin position="785"/>
        <end position="796"/>
    </location>
</feature>
<dbReference type="Proteomes" id="UP000001996">
    <property type="component" value="Unassembled WGS sequence"/>
</dbReference>
<evidence type="ECO:0000256" key="4">
    <source>
        <dbReference type="SAM" id="MobiDB-lite"/>
    </source>
</evidence>
<sequence>MARFKFGKKKDNESTNNQSTTSSVLNSPTLNKKRISRIRSFSSGNKHNIQAAPGVLNSPPKSLDQQGGPTIASAPTAAAPAALATTNKQTHTFTDDELNDTGTDDQFSNEYNANNSHPQPLEPHHQRGSKAMPLILEPLGYDAHGNGLGIATQSIPYKSRPPPNLNTTNPWNRFKIFDSPFPRYRHAASSITSEKNEIFIMGGLKEGSVFGDTWKITPHESSHGDVLNYTAENIEIVNNNNPPARVGHSSVLCGNAFIIYGGDTVETDEQGFPDNNFYLFNINNNKYTIPSHILNKPNGRYGHTLGVISMSNNSSRLYLFGGQLENDVFNDLFFFELNSFKSPKASWTLVAPLNNFKPPPLTNHSMSVYKNKIYIFGGVYNNERVSNDLWVFDADEERWTQVETTGTVPLPVNEHSSCIVNDKLYIYGGNDFSGVIYSSLYVLDLNTLVWFKLKEAAEENGPGPRCGHSMTFLPKYNKLVIMGGDKNDYIVSDPHNFDTYETFNGEEIGTMIYELDVAIVDHFMSEPVEQGGRKPKKAAASAAPKSESEFGARYDRQHARSYSAGPEDYATPQGSPSPPLAATERVKLNRNISTRTDGNGNANDFVEVDLPSGTISHVDQEDLANPYINTSFTPNDTPDIGKAINGKFNDTTIDDEEPQAQTEAGTKKANANARNNVDEEDDYILRRRSLDPKFGQEDNIESAGSTSGAGVAAAFAAAGAAGTAAGHADAMGLGLDTTDVDTLDQSPAIPNRSSFVDNSYEKDSHYPDEEDQDREVQDDSHYDEQNSTYLHESSYTEPLATRGFGATRDDRTSRLAGSASKNGSENDGKVKKIINELTNELVQLKQSTKQQMQSATEKITQLEQQHTNAQATHRREIENYTQQLNDKDAMINELKASLDPSAWNPDVPAANTNLSELSRYKLERLELNNKLVYLEQENENLRVRFAEFEPFMNNQIGELDKFQKVIKVQEEQIDKLSHQVKDQEALNKEINELRLRYDNLSLEFENYKAIHNDDQISIEEGAEERDLNDVENPANLNGSQSVDNRSIFSSAKSRKDISTQLETLVQIWNSKQSQSSSTKEASPVITPENNPVVARLQQQVDDLLRIGKQNDETSHMEIDNLRKELEAKLASLKNLEDNYKESLQSVNNTSKALKLNQDELNNQRQLLEKLIKENNELKMFKKAAASRRFNSPRDGTPITPTMNEPNDGVFATPTNGTPVTGLQQGEDEDDDEEVISNAHFNMKIKDLEADLYILKQERDQLKDNVTSLQKQLYLANNQ</sequence>
<feature type="coiled-coil region" evidence="3">
    <location>
        <begin position="834"/>
        <end position="1010"/>
    </location>
</feature>
<feature type="region of interest" description="Disordered" evidence="4">
    <location>
        <begin position="658"/>
        <end position="683"/>
    </location>
</feature>
<dbReference type="VEuPathDB" id="FungiDB:LELG_01455"/>
<feature type="compositionally biased region" description="Basic and acidic residues" evidence="4">
    <location>
        <begin position="774"/>
        <end position="784"/>
    </location>
</feature>
<keyword evidence="2" id="KW-0677">Repeat</keyword>
<feature type="compositionally biased region" description="Polar residues" evidence="4">
    <location>
        <begin position="1034"/>
        <end position="1043"/>
    </location>
</feature>
<feature type="compositionally biased region" description="Low complexity" evidence="4">
    <location>
        <begin position="14"/>
        <end position="27"/>
    </location>
</feature>
<evidence type="ECO:0000313" key="6">
    <source>
        <dbReference type="Proteomes" id="UP000001996"/>
    </source>
</evidence>
<dbReference type="OrthoDB" id="45365at2759"/>
<feature type="region of interest" description="Disordered" evidence="4">
    <location>
        <begin position="742"/>
        <end position="828"/>
    </location>
</feature>
<keyword evidence="1" id="KW-0880">Kelch repeat</keyword>
<dbReference type="KEGG" id="lel:PVL30_001422"/>
<feature type="compositionally biased region" description="Basic and acidic residues" evidence="4">
    <location>
        <begin position="546"/>
        <end position="558"/>
    </location>
</feature>
<proteinExistence type="predicted"/>
<feature type="coiled-coil region" evidence="3">
    <location>
        <begin position="1244"/>
        <end position="1278"/>
    </location>
</feature>
<reference evidence="5 6" key="1">
    <citation type="journal article" date="2009" name="Nature">
        <title>Evolution of pathogenicity and sexual reproduction in eight Candida genomes.</title>
        <authorList>
            <person name="Butler G."/>
            <person name="Rasmussen M.D."/>
            <person name="Lin M.F."/>
            <person name="Santos M.A."/>
            <person name="Sakthikumar S."/>
            <person name="Munro C.A."/>
            <person name="Rheinbay E."/>
            <person name="Grabherr M."/>
            <person name="Forche A."/>
            <person name="Reedy J.L."/>
            <person name="Agrafioti I."/>
            <person name="Arnaud M.B."/>
            <person name="Bates S."/>
            <person name="Brown A.J."/>
            <person name="Brunke S."/>
            <person name="Costanzo M.C."/>
            <person name="Fitzpatrick D.A."/>
            <person name="de Groot P.W."/>
            <person name="Harris D."/>
            <person name="Hoyer L.L."/>
            <person name="Hube B."/>
            <person name="Klis F.M."/>
            <person name="Kodira C."/>
            <person name="Lennard N."/>
            <person name="Logue M.E."/>
            <person name="Martin R."/>
            <person name="Neiman A.M."/>
            <person name="Nikolaou E."/>
            <person name="Quail M.A."/>
            <person name="Quinn J."/>
            <person name="Santos M.C."/>
            <person name="Schmitzberger F.F."/>
            <person name="Sherlock G."/>
            <person name="Shah P."/>
            <person name="Silverstein K.A."/>
            <person name="Skrzypek M.S."/>
            <person name="Soll D."/>
            <person name="Staggs R."/>
            <person name="Stansfield I."/>
            <person name="Stumpf M.P."/>
            <person name="Sudbery P.E."/>
            <person name="Srikantha T."/>
            <person name="Zeng Q."/>
            <person name="Berman J."/>
            <person name="Berriman M."/>
            <person name="Heitman J."/>
            <person name="Gow N.A."/>
            <person name="Lorenz M.C."/>
            <person name="Birren B.W."/>
            <person name="Kellis M."/>
            <person name="Cuomo C.A."/>
        </authorList>
    </citation>
    <scope>NUCLEOTIDE SEQUENCE [LARGE SCALE GENOMIC DNA]</scope>
    <source>
        <strain evidence="6">ATCC 11503 / BCRC 21390 / CBS 2605 / JCM 1781 / NBRC 1676 / NRRL YB-4239</strain>
    </source>
</reference>
<dbReference type="InParanoid" id="A5DVR9"/>
<dbReference type="OMA" id="WNRIKLQ"/>
<accession>A5DVR9</accession>
<dbReference type="Pfam" id="PF24681">
    <property type="entry name" value="Kelch_KLHDC2_KLHL20_DRC7"/>
    <property type="match status" value="1"/>
</dbReference>
<dbReference type="InterPro" id="IPR052124">
    <property type="entry name" value="Rab9_kelch_effector"/>
</dbReference>
<protein>
    <submittedName>
        <fullName evidence="5">Uncharacterized protein</fullName>
    </submittedName>
</protein>
<feature type="region of interest" description="Disordered" evidence="4">
    <location>
        <begin position="1"/>
        <end position="127"/>
    </location>
</feature>
<feature type="compositionally biased region" description="Polar residues" evidence="4">
    <location>
        <begin position="59"/>
        <end position="68"/>
    </location>
</feature>
<name>A5DVR9_LODEL</name>
<dbReference type="Gene3D" id="2.120.10.80">
    <property type="entry name" value="Kelch-type beta propeller"/>
    <property type="match status" value="2"/>
</dbReference>
<gene>
    <name evidence="5" type="ORF">LELG_01455</name>
</gene>
<keyword evidence="3" id="KW-0175">Coiled coil</keyword>
<feature type="compositionally biased region" description="Low complexity" evidence="4">
    <location>
        <begin position="69"/>
        <end position="86"/>
    </location>
</feature>
<evidence type="ECO:0000256" key="2">
    <source>
        <dbReference type="ARBA" id="ARBA00022737"/>
    </source>
</evidence>
<organism evidence="5 6">
    <name type="scientific">Lodderomyces elongisporus (strain ATCC 11503 / CBS 2605 / JCM 1781 / NBRC 1676 / NRRL YB-4239)</name>
    <name type="common">Yeast</name>
    <name type="synonym">Saccharomyces elongisporus</name>
    <dbReference type="NCBI Taxonomy" id="379508"/>
    <lineage>
        <taxon>Eukaryota</taxon>
        <taxon>Fungi</taxon>
        <taxon>Dikarya</taxon>
        <taxon>Ascomycota</taxon>
        <taxon>Saccharomycotina</taxon>
        <taxon>Pichiomycetes</taxon>
        <taxon>Debaryomycetaceae</taxon>
        <taxon>Candida/Lodderomyces clade</taxon>
        <taxon>Lodderomyces</taxon>
    </lineage>
</organism>
<dbReference type="SUPFAM" id="SSF117281">
    <property type="entry name" value="Kelch motif"/>
    <property type="match status" value="1"/>
</dbReference>
<dbReference type="STRING" id="379508.A5DVR9"/>
<dbReference type="PANTHER" id="PTHR46647">
    <property type="entry name" value="RAB9 EFFECTOR PROTEIN WITH KELCH MOTIFS"/>
    <property type="match status" value="1"/>
</dbReference>
<evidence type="ECO:0000313" key="5">
    <source>
        <dbReference type="EMBL" id="EDK43277.1"/>
    </source>
</evidence>
<dbReference type="PANTHER" id="PTHR46647:SF1">
    <property type="entry name" value="RAB9 EFFECTOR PROTEIN WITH KELCH MOTIFS"/>
    <property type="match status" value="1"/>
</dbReference>
<dbReference type="eggNOG" id="KOG0379">
    <property type="taxonomic scope" value="Eukaryota"/>
</dbReference>
<dbReference type="HOGENOM" id="CLU_005472_0_0_1"/>
<feature type="coiled-coil region" evidence="3">
    <location>
        <begin position="1115"/>
        <end position="1180"/>
    </location>
</feature>
<dbReference type="GeneID" id="5234610"/>
<feature type="region of interest" description="Disordered" evidence="4">
    <location>
        <begin position="1189"/>
        <end position="1208"/>
    </location>
</feature>
<evidence type="ECO:0000256" key="1">
    <source>
        <dbReference type="ARBA" id="ARBA00022441"/>
    </source>
</evidence>
<feature type="region of interest" description="Disordered" evidence="4">
    <location>
        <begin position="1024"/>
        <end position="1043"/>
    </location>
</feature>
<feature type="compositionally biased region" description="Polar residues" evidence="4">
    <location>
        <begin position="104"/>
        <end position="118"/>
    </location>
</feature>
<keyword evidence="6" id="KW-1185">Reference proteome</keyword>
<dbReference type="EMBL" id="CH981525">
    <property type="protein sequence ID" value="EDK43277.1"/>
    <property type="molecule type" value="Genomic_DNA"/>
</dbReference>
<feature type="region of interest" description="Disordered" evidence="4">
    <location>
        <begin position="528"/>
        <end position="581"/>
    </location>
</feature>
<dbReference type="InterPro" id="IPR015915">
    <property type="entry name" value="Kelch-typ_b-propeller"/>
</dbReference>
<evidence type="ECO:0000256" key="3">
    <source>
        <dbReference type="SAM" id="Coils"/>
    </source>
</evidence>